<keyword evidence="10" id="KW-1185">Reference proteome</keyword>
<feature type="transmembrane region" description="Helical" evidence="7">
    <location>
        <begin position="598"/>
        <end position="619"/>
    </location>
</feature>
<feature type="transmembrane region" description="Helical" evidence="7">
    <location>
        <begin position="117"/>
        <end position="140"/>
    </location>
</feature>
<dbReference type="GO" id="GO:0016887">
    <property type="term" value="F:ATP hydrolysis activity"/>
    <property type="evidence" value="ECO:0007669"/>
    <property type="project" value="InterPro"/>
</dbReference>
<proteinExistence type="predicted"/>
<dbReference type="InterPro" id="IPR036640">
    <property type="entry name" value="ABC1_TM_sf"/>
</dbReference>
<evidence type="ECO:0000259" key="9">
    <source>
        <dbReference type="PROSITE" id="PS50929"/>
    </source>
</evidence>
<dbReference type="Proteomes" id="UP000095283">
    <property type="component" value="Unplaced"/>
</dbReference>
<dbReference type="InterPro" id="IPR003593">
    <property type="entry name" value="AAA+_ATPase"/>
</dbReference>
<evidence type="ECO:0000256" key="2">
    <source>
        <dbReference type="ARBA" id="ARBA00022692"/>
    </source>
</evidence>
<feature type="domain" description="ABC transporter" evidence="8">
    <location>
        <begin position="349"/>
        <end position="628"/>
    </location>
</feature>
<dbReference type="GO" id="GO:0005524">
    <property type="term" value="F:ATP binding"/>
    <property type="evidence" value="ECO:0007669"/>
    <property type="project" value="UniProtKB-KW"/>
</dbReference>
<dbReference type="GO" id="GO:0016020">
    <property type="term" value="C:membrane"/>
    <property type="evidence" value="ECO:0007669"/>
    <property type="project" value="UniProtKB-SubCell"/>
</dbReference>
<evidence type="ECO:0000256" key="5">
    <source>
        <dbReference type="ARBA" id="ARBA00022989"/>
    </source>
</evidence>
<evidence type="ECO:0000256" key="6">
    <source>
        <dbReference type="ARBA" id="ARBA00023136"/>
    </source>
</evidence>
<keyword evidence="2 7" id="KW-0812">Transmembrane</keyword>
<dbReference type="InterPro" id="IPR027417">
    <property type="entry name" value="P-loop_NTPase"/>
</dbReference>
<feature type="transmembrane region" description="Helical" evidence="7">
    <location>
        <begin position="625"/>
        <end position="646"/>
    </location>
</feature>
<dbReference type="PROSITE" id="PS50893">
    <property type="entry name" value="ABC_TRANSPORTER_2"/>
    <property type="match status" value="1"/>
</dbReference>
<dbReference type="AlphaFoldDB" id="A0A1I7WTD5"/>
<protein>
    <submittedName>
        <fullName evidence="11">ABC transmembrane type-1 domain-containing protein</fullName>
    </submittedName>
</protein>
<keyword evidence="4" id="KW-0067">ATP-binding</keyword>
<dbReference type="CDD" id="cd18572">
    <property type="entry name" value="ABC_6TM_TAP"/>
    <property type="match status" value="1"/>
</dbReference>
<dbReference type="PANTHER" id="PTHR43394:SF19">
    <property type="entry name" value="ABC TRANSPORTER B FAMILY"/>
    <property type="match status" value="1"/>
</dbReference>
<keyword evidence="5 7" id="KW-1133">Transmembrane helix</keyword>
<feature type="transmembrane region" description="Helical" evidence="7">
    <location>
        <begin position="240"/>
        <end position="260"/>
    </location>
</feature>
<organism evidence="10 11">
    <name type="scientific">Heterorhabditis bacteriophora</name>
    <name type="common">Entomopathogenic nematode worm</name>
    <dbReference type="NCBI Taxonomy" id="37862"/>
    <lineage>
        <taxon>Eukaryota</taxon>
        <taxon>Metazoa</taxon>
        <taxon>Ecdysozoa</taxon>
        <taxon>Nematoda</taxon>
        <taxon>Chromadorea</taxon>
        <taxon>Rhabditida</taxon>
        <taxon>Rhabditina</taxon>
        <taxon>Rhabditomorpha</taxon>
        <taxon>Strongyloidea</taxon>
        <taxon>Heterorhabditidae</taxon>
        <taxon>Heterorhabditis</taxon>
    </lineage>
</organism>
<evidence type="ECO:0000256" key="1">
    <source>
        <dbReference type="ARBA" id="ARBA00004141"/>
    </source>
</evidence>
<feature type="transmembrane region" description="Helical" evidence="7">
    <location>
        <begin position="321"/>
        <end position="338"/>
    </location>
</feature>
<feature type="transmembrane region" description="Helical" evidence="7">
    <location>
        <begin position="56"/>
        <end position="78"/>
    </location>
</feature>
<evidence type="ECO:0000256" key="3">
    <source>
        <dbReference type="ARBA" id="ARBA00022741"/>
    </source>
</evidence>
<evidence type="ECO:0000256" key="7">
    <source>
        <dbReference type="SAM" id="Phobius"/>
    </source>
</evidence>
<dbReference type="SMART" id="SM00382">
    <property type="entry name" value="AAA"/>
    <property type="match status" value="1"/>
</dbReference>
<dbReference type="GO" id="GO:0015421">
    <property type="term" value="F:ABC-type oligopeptide transporter activity"/>
    <property type="evidence" value="ECO:0007669"/>
    <property type="project" value="TreeGrafter"/>
</dbReference>
<feature type="transmembrane region" description="Helical" evidence="7">
    <location>
        <begin position="394"/>
        <end position="411"/>
    </location>
</feature>
<feature type="transmembrane region" description="Helical" evidence="7">
    <location>
        <begin position="200"/>
        <end position="220"/>
    </location>
</feature>
<feature type="domain" description="ABC transmembrane type-1" evidence="9">
    <location>
        <begin position="389"/>
        <end position="444"/>
    </location>
</feature>
<evidence type="ECO:0000313" key="10">
    <source>
        <dbReference type="Proteomes" id="UP000095283"/>
    </source>
</evidence>
<keyword evidence="3" id="KW-0547">Nucleotide-binding</keyword>
<dbReference type="Pfam" id="PF00005">
    <property type="entry name" value="ABC_tran"/>
    <property type="match status" value="1"/>
</dbReference>
<dbReference type="PROSITE" id="PS50929">
    <property type="entry name" value="ABC_TM1F"/>
    <property type="match status" value="2"/>
</dbReference>
<dbReference type="InterPro" id="IPR039421">
    <property type="entry name" value="Type_1_exporter"/>
</dbReference>
<evidence type="ECO:0000313" key="11">
    <source>
        <dbReference type="WBParaSite" id="Hba_08428"/>
    </source>
</evidence>
<reference evidence="11" key="1">
    <citation type="submission" date="2016-11" db="UniProtKB">
        <authorList>
            <consortium name="WormBaseParasite"/>
        </authorList>
    </citation>
    <scope>IDENTIFICATION</scope>
</reference>
<sequence>MKIRSSLLVLYILFDVIISILSLGFYSPSWVFSFDLIFKYLVFVEGYNIFSNPFDFVALSLLRLIFLVGAVLLITFRYDGMARRLFMPMFGFSTFCYSFTLVKLLCFSEESTQLSFPGVWLSAIWSVISAVLFTLIWYFVIASNAFNYQRLVSISNHDENLQSSETRSAFHAEDGLSFTPKRLSTLQHICALLYYCKLQWFWFTTGFLFLVIYASARVFIPAYTGQVISDIVKRSSFDALIHSVMVMTVLTMTCTFFGGLRGGCFEYATALVSRQIRLELFTSLVQQDIAFFDITKSGEMVSRLTADCQTMSTTISVNLNVFLRNGVMLIGSLIFMFIMSWRLAMVTFIAVPLVAFITKVYGSYYDHLLVNILLFSFRAIAYMGYTWNNEFCDNAILVAVLFYGGHLVISGKMSSEQLITFLLYQMQLGENLYNLGYVMTGLMECVGASRKVFEYMNRIPQLPLDGKQQPEVNGRIDFNEVTFTYPSRPKNLVLKILVLLCWIMFLSKTLVMRIIIKRVMTLTVVKKEYRCQASQKQRIAIARALVRKPALLILDEATSALDAGSESQVQEALNRCAGERTVLIIAHRLSTIEKADKILVIHKGFLVQVLIFISSVLTLSNIKLFEVYFCSVIDVLSYFTHLLFALQSGTHNKLMEDSDGLYYSLVSKQLLSCKIGEPDLL</sequence>
<feature type="domain" description="ABC transmembrane type-1" evidence="9">
    <location>
        <begin position="206"/>
        <end position="364"/>
    </location>
</feature>
<accession>A0A1I7WTD5</accession>
<dbReference type="InterPro" id="IPR011527">
    <property type="entry name" value="ABC1_TM_dom"/>
</dbReference>
<evidence type="ECO:0000256" key="4">
    <source>
        <dbReference type="ARBA" id="ARBA00022840"/>
    </source>
</evidence>
<feature type="transmembrane region" description="Helical" evidence="7">
    <location>
        <begin position="492"/>
        <end position="511"/>
    </location>
</feature>
<dbReference type="Gene3D" id="1.20.1560.10">
    <property type="entry name" value="ABC transporter type 1, transmembrane domain"/>
    <property type="match status" value="2"/>
</dbReference>
<keyword evidence="6 7" id="KW-0472">Membrane</keyword>
<feature type="transmembrane region" description="Helical" evidence="7">
    <location>
        <begin position="7"/>
        <end position="26"/>
    </location>
</feature>
<dbReference type="Pfam" id="PF00664">
    <property type="entry name" value="ABC_membrane"/>
    <property type="match status" value="2"/>
</dbReference>
<name>A0A1I7WTD5_HETBA</name>
<dbReference type="WBParaSite" id="Hba_08428">
    <property type="protein sequence ID" value="Hba_08428"/>
    <property type="gene ID" value="Hba_08428"/>
</dbReference>
<comment type="subcellular location">
    <subcellularLocation>
        <location evidence="1">Membrane</location>
        <topology evidence="1">Multi-pass membrane protein</topology>
    </subcellularLocation>
</comment>
<dbReference type="Gene3D" id="3.40.50.300">
    <property type="entry name" value="P-loop containing nucleotide triphosphate hydrolases"/>
    <property type="match status" value="1"/>
</dbReference>
<dbReference type="SUPFAM" id="SSF52540">
    <property type="entry name" value="P-loop containing nucleoside triphosphate hydrolases"/>
    <property type="match status" value="1"/>
</dbReference>
<feature type="transmembrane region" description="Helical" evidence="7">
    <location>
        <begin position="85"/>
        <end position="105"/>
    </location>
</feature>
<evidence type="ECO:0000259" key="8">
    <source>
        <dbReference type="PROSITE" id="PS50893"/>
    </source>
</evidence>
<dbReference type="PANTHER" id="PTHR43394">
    <property type="entry name" value="ATP-DEPENDENT PERMEASE MDL1, MITOCHONDRIAL"/>
    <property type="match status" value="1"/>
</dbReference>
<dbReference type="SUPFAM" id="SSF90123">
    <property type="entry name" value="ABC transporter transmembrane region"/>
    <property type="match status" value="1"/>
</dbReference>
<dbReference type="InterPro" id="IPR003439">
    <property type="entry name" value="ABC_transporter-like_ATP-bd"/>
</dbReference>